<dbReference type="EMBL" id="JADFTS010000002">
    <property type="protein sequence ID" value="KAF9618704.1"/>
    <property type="molecule type" value="Genomic_DNA"/>
</dbReference>
<comment type="caution">
    <text evidence="1">The sequence shown here is derived from an EMBL/GenBank/DDBJ whole genome shotgun (WGS) entry which is preliminary data.</text>
</comment>
<accession>A0A835IK79</accession>
<sequence length="168" mass="19332">MMVFEEVRISAEEFLAKLKDDGDFDKPRLKIIQKLKENGGGQKVEISLQMRKLMCLYEMNNFMDIHKIVKGTQAICWGRTIWEIKFVVIVEHLLGMKKGTKRQNSQVVHLFRSVAKQVTLYNLYSALIDKFYACCVSDIRNYPIFFLVQGVPTLDVSISYFGPEAALA</sequence>
<dbReference type="Proteomes" id="UP000631114">
    <property type="component" value="Unassembled WGS sequence"/>
</dbReference>
<evidence type="ECO:0000313" key="1">
    <source>
        <dbReference type="EMBL" id="KAF9618704.1"/>
    </source>
</evidence>
<evidence type="ECO:0000313" key="2">
    <source>
        <dbReference type="Proteomes" id="UP000631114"/>
    </source>
</evidence>
<proteinExistence type="predicted"/>
<organism evidence="1 2">
    <name type="scientific">Coptis chinensis</name>
    <dbReference type="NCBI Taxonomy" id="261450"/>
    <lineage>
        <taxon>Eukaryota</taxon>
        <taxon>Viridiplantae</taxon>
        <taxon>Streptophyta</taxon>
        <taxon>Embryophyta</taxon>
        <taxon>Tracheophyta</taxon>
        <taxon>Spermatophyta</taxon>
        <taxon>Magnoliopsida</taxon>
        <taxon>Ranunculales</taxon>
        <taxon>Ranunculaceae</taxon>
        <taxon>Coptidoideae</taxon>
        <taxon>Coptis</taxon>
    </lineage>
</organism>
<protein>
    <submittedName>
        <fullName evidence="1">Uncharacterized protein</fullName>
    </submittedName>
</protein>
<name>A0A835IK79_9MAGN</name>
<keyword evidence="2" id="KW-1185">Reference proteome</keyword>
<reference evidence="1 2" key="1">
    <citation type="submission" date="2020-10" db="EMBL/GenBank/DDBJ databases">
        <title>The Coptis chinensis genome and diversification of protoberbering-type alkaloids.</title>
        <authorList>
            <person name="Wang B."/>
            <person name="Shu S."/>
            <person name="Song C."/>
            <person name="Liu Y."/>
        </authorList>
    </citation>
    <scope>NUCLEOTIDE SEQUENCE [LARGE SCALE GENOMIC DNA]</scope>
    <source>
        <strain evidence="1">HL-2020</strain>
        <tissue evidence="1">Leaf</tissue>
    </source>
</reference>
<dbReference type="AlphaFoldDB" id="A0A835IK79"/>
<gene>
    <name evidence="1" type="ORF">IFM89_002399</name>
</gene>